<dbReference type="AlphaFoldDB" id="X0Y3A5"/>
<proteinExistence type="predicted"/>
<name>X0Y3A5_9ZZZZ</name>
<gene>
    <name evidence="1" type="ORF">S01H1_62914</name>
</gene>
<reference evidence="1" key="1">
    <citation type="journal article" date="2014" name="Front. Microbiol.">
        <title>High frequency of phylogenetically diverse reductive dehalogenase-homologous genes in deep subseafloor sedimentary metagenomes.</title>
        <authorList>
            <person name="Kawai M."/>
            <person name="Futagami T."/>
            <person name="Toyoda A."/>
            <person name="Takaki Y."/>
            <person name="Nishi S."/>
            <person name="Hori S."/>
            <person name="Arai W."/>
            <person name="Tsubouchi T."/>
            <person name="Morono Y."/>
            <person name="Uchiyama I."/>
            <person name="Ito T."/>
            <person name="Fujiyama A."/>
            <person name="Inagaki F."/>
            <person name="Takami H."/>
        </authorList>
    </citation>
    <scope>NUCLEOTIDE SEQUENCE</scope>
    <source>
        <strain evidence="1">Expedition CK06-06</strain>
    </source>
</reference>
<comment type="caution">
    <text evidence="1">The sequence shown here is derived from an EMBL/GenBank/DDBJ whole genome shotgun (WGS) entry which is preliminary data.</text>
</comment>
<accession>X0Y3A5</accession>
<dbReference type="EMBL" id="BARS01041357">
    <property type="protein sequence ID" value="GAG31361.1"/>
    <property type="molecule type" value="Genomic_DNA"/>
</dbReference>
<feature type="non-terminal residue" evidence="1">
    <location>
        <position position="253"/>
    </location>
</feature>
<evidence type="ECO:0008006" key="2">
    <source>
        <dbReference type="Google" id="ProtNLM"/>
    </source>
</evidence>
<feature type="non-terminal residue" evidence="1">
    <location>
        <position position="1"/>
    </location>
</feature>
<protein>
    <recommendedName>
        <fullName evidence="2">AsmA-like C-terminal domain-containing protein</fullName>
    </recommendedName>
</protein>
<evidence type="ECO:0000313" key="1">
    <source>
        <dbReference type="EMBL" id="GAG31361.1"/>
    </source>
</evidence>
<sequence>IKDIKQAREFTSLVLRKNFEFPEIRGKGRSEVRIFGDFGYPRVQANFSLNPGGFDRFDFDSVEGEAEIFKKDFFGRFFIDDPSMKGRVDVFTTQKGMKTDIRLERGLVENILPAFNILIPLKGEASGNFEFNQENEAIQLKGDFSGSEMKFLDQTLTQVKGKLDWTGDIFSFPELQFGLHEGSIKGSAHLQLLSHEFELDIMGEKINLSSIYPAIEGDLSFNLKGKGAFNQDSALGNFEINNLYLNPFQKTEA</sequence>
<organism evidence="1">
    <name type="scientific">marine sediment metagenome</name>
    <dbReference type="NCBI Taxonomy" id="412755"/>
    <lineage>
        <taxon>unclassified sequences</taxon>
        <taxon>metagenomes</taxon>
        <taxon>ecological metagenomes</taxon>
    </lineage>
</organism>